<evidence type="ECO:0000259" key="13">
    <source>
        <dbReference type="SMART" id="SM00905"/>
    </source>
</evidence>
<dbReference type="RefSeq" id="WP_115835112.1">
    <property type="nucleotide sequence ID" value="NZ_CP025086.1"/>
</dbReference>
<comment type="catalytic activity">
    <reaction evidence="12">
        <text>2 D-glyceraldehyde 3-phosphate = 4-(hydroxymethyl)-2-furancarboxaldehyde phosphate + phosphate + 2 H2O</text>
        <dbReference type="Rhea" id="RHEA:43536"/>
        <dbReference type="ChEBI" id="CHEBI:15377"/>
        <dbReference type="ChEBI" id="CHEBI:43474"/>
        <dbReference type="ChEBI" id="CHEBI:59776"/>
        <dbReference type="ChEBI" id="CHEBI:83407"/>
        <dbReference type="EC" id="4.2.3.153"/>
    </reaction>
</comment>
<evidence type="ECO:0000256" key="3">
    <source>
        <dbReference type="ARBA" id="ARBA00005013"/>
    </source>
</evidence>
<dbReference type="GO" id="GO:0004150">
    <property type="term" value="F:dihydroneopterin aldolase activity"/>
    <property type="evidence" value="ECO:0007669"/>
    <property type="project" value="UniProtKB-EC"/>
</dbReference>
<evidence type="ECO:0000313" key="15">
    <source>
        <dbReference type="Proteomes" id="UP000256900"/>
    </source>
</evidence>
<evidence type="ECO:0000256" key="9">
    <source>
        <dbReference type="ARBA" id="ARBA00023270"/>
    </source>
</evidence>
<evidence type="ECO:0000256" key="10">
    <source>
        <dbReference type="ARBA" id="ARBA00032523"/>
    </source>
</evidence>
<dbReference type="AlphaFoldDB" id="A0A3D9Z516"/>
<dbReference type="EC" id="4.2.3.153" evidence="5"/>
<dbReference type="EC" id="4.1.2.25" evidence="6"/>
<dbReference type="InterPro" id="IPR043133">
    <property type="entry name" value="GTP-CH-I_C/QueF"/>
</dbReference>
<comment type="function">
    <text evidence="2">Catalyzes the formation of 4-(hydroxymethyl)-2-furancarboxaldehyde phosphate (4-HFC-P) from two molecules of glyceraldehyde-3-P (GA-3-P).</text>
</comment>
<keyword evidence="8" id="KW-0456">Lyase</keyword>
<dbReference type="GO" id="GO:0005737">
    <property type="term" value="C:cytoplasm"/>
    <property type="evidence" value="ECO:0007669"/>
    <property type="project" value="TreeGrafter"/>
</dbReference>
<dbReference type="Gene3D" id="3.30.1130.10">
    <property type="match status" value="1"/>
</dbReference>
<dbReference type="InterPro" id="IPR007565">
    <property type="entry name" value="4HFCP_synth"/>
</dbReference>
<comment type="catalytic activity">
    <reaction evidence="1">
        <text>7,8-dihydroneopterin = 6-hydroxymethyl-7,8-dihydropterin + glycolaldehyde</text>
        <dbReference type="Rhea" id="RHEA:10540"/>
        <dbReference type="ChEBI" id="CHEBI:17001"/>
        <dbReference type="ChEBI" id="CHEBI:17071"/>
        <dbReference type="ChEBI" id="CHEBI:44841"/>
        <dbReference type="EC" id="4.1.2.25"/>
    </reaction>
</comment>
<dbReference type="Proteomes" id="UP000256900">
    <property type="component" value="Unassembled WGS sequence"/>
</dbReference>
<dbReference type="InterPro" id="IPR006156">
    <property type="entry name" value="Dihydroneopterin_aldolase"/>
</dbReference>
<reference evidence="14 15" key="1">
    <citation type="submission" date="2018-08" db="EMBL/GenBank/DDBJ databases">
        <title>Genomic Encyclopedia of Type Strains, Phase IV (KMG-IV): sequencing the most valuable type-strain genomes for metagenomic binning, comparative biology and taxonomic classification.</title>
        <authorList>
            <person name="Goeker M."/>
        </authorList>
    </citation>
    <scope>NUCLEOTIDE SEQUENCE [LARGE SCALE GENOMIC DNA]</scope>
    <source>
        <strain evidence="14 15">BW863</strain>
    </source>
</reference>
<dbReference type="SUPFAM" id="SSF55620">
    <property type="entry name" value="Tetrahydrobiopterin biosynthesis enzymes-like"/>
    <property type="match status" value="1"/>
</dbReference>
<keyword evidence="15" id="KW-1185">Reference proteome</keyword>
<dbReference type="Pfam" id="PF04476">
    <property type="entry name" value="4HFCP_synth"/>
    <property type="match status" value="1"/>
</dbReference>
<gene>
    <name evidence="14" type="ORF">DES32_0550</name>
</gene>
<organism evidence="14 15">
    <name type="scientific">Methylovirgula ligni</name>
    <dbReference type="NCBI Taxonomy" id="569860"/>
    <lineage>
        <taxon>Bacteria</taxon>
        <taxon>Pseudomonadati</taxon>
        <taxon>Pseudomonadota</taxon>
        <taxon>Alphaproteobacteria</taxon>
        <taxon>Hyphomicrobiales</taxon>
        <taxon>Beijerinckiaceae</taxon>
        <taxon>Methylovirgula</taxon>
    </lineage>
</organism>
<evidence type="ECO:0000256" key="6">
    <source>
        <dbReference type="ARBA" id="ARBA00013043"/>
    </source>
</evidence>
<dbReference type="PANTHER" id="PTHR42844">
    <property type="entry name" value="DIHYDRONEOPTERIN ALDOLASE 1-RELATED"/>
    <property type="match status" value="1"/>
</dbReference>
<dbReference type="Pfam" id="PF02152">
    <property type="entry name" value="FolB"/>
    <property type="match status" value="1"/>
</dbReference>
<dbReference type="SMART" id="SM00905">
    <property type="entry name" value="FolB"/>
    <property type="match status" value="1"/>
</dbReference>
<dbReference type="PANTHER" id="PTHR42844:SF1">
    <property type="entry name" value="DIHYDRONEOPTERIN ALDOLASE 1-RELATED"/>
    <property type="match status" value="1"/>
</dbReference>
<keyword evidence="9" id="KW-0704">Schiff base</keyword>
<sequence>MTLMLASVADAAEAEIALIEGADILDLKNPADGPLGALTPAVIRAIVATIGGRRPVSAVAGNLTEPAELAAAAKAIAATGVDYVKVGIPSESAAESIAALTSLAAEARLIAVLFADRGLDLTLIPSLAAAGFKGVMLDTAAKDGKRLVNHVDISGLREFVDRAHEANLIAGLAGSLEAPDIARLLPLEPNLLGFRGALCSGNDRKKAIDAAQVRFIRDLIPRAPSTLDAQDEFKIDWRLLSARGYGPGRDEKIETDRVFVHDLVLLVSIGAYDFEREKTQRVRFNIDADVRRTAHHAEDMRDILSYDLIVDAIRLVLSRGHVDLVETVAERVADALLAHPRLVAIKVRVEKLDVIDGSVGIEISRERASQAGSLHQLFASISDVAAKSGG</sequence>
<evidence type="ECO:0000256" key="7">
    <source>
        <dbReference type="ARBA" id="ARBA00022909"/>
    </source>
</evidence>
<evidence type="ECO:0000256" key="11">
    <source>
        <dbReference type="ARBA" id="ARBA00032903"/>
    </source>
</evidence>
<evidence type="ECO:0000256" key="8">
    <source>
        <dbReference type="ARBA" id="ARBA00023239"/>
    </source>
</evidence>
<dbReference type="InterPro" id="IPR006157">
    <property type="entry name" value="FolB_dom"/>
</dbReference>
<comment type="caution">
    <text evidence="14">The sequence shown here is derived from an EMBL/GenBank/DDBJ whole genome shotgun (WGS) entry which is preliminary data.</text>
</comment>
<dbReference type="GO" id="GO:0046656">
    <property type="term" value="P:folic acid biosynthetic process"/>
    <property type="evidence" value="ECO:0007669"/>
    <property type="project" value="UniProtKB-KW"/>
</dbReference>
<proteinExistence type="inferred from homology"/>
<comment type="pathway">
    <text evidence="3">Cofactor biosynthesis; tetrahydrofolate biosynthesis; 2-amino-4-hydroxy-6-hydroxymethyl-7,8-dihydropteridine diphosphate from 7,8-dihydroneopterin triphosphate: step 3/4.</text>
</comment>
<evidence type="ECO:0000313" key="14">
    <source>
        <dbReference type="EMBL" id="REF89330.1"/>
    </source>
</evidence>
<name>A0A3D9Z516_9HYPH</name>
<evidence type="ECO:0000256" key="1">
    <source>
        <dbReference type="ARBA" id="ARBA00001353"/>
    </source>
</evidence>
<evidence type="ECO:0000256" key="5">
    <source>
        <dbReference type="ARBA" id="ARBA00012553"/>
    </source>
</evidence>
<comment type="similarity">
    <text evidence="4">Belongs to the DHNA family.</text>
</comment>
<keyword evidence="7" id="KW-0289">Folate biosynthesis</keyword>
<protein>
    <recommendedName>
        <fullName evidence="10">4-(hydroxymethyl)-2-furancarboxaldehyde-phosphate synthase</fullName>
        <ecNumber evidence="6">4.1.2.25</ecNumber>
        <ecNumber evidence="5">4.2.3.153</ecNumber>
    </recommendedName>
    <alternativeName>
        <fullName evidence="11">7,8-dihydroneopterin aldolase</fullName>
    </alternativeName>
</protein>
<accession>A0A3D9Z516</accession>
<evidence type="ECO:0000256" key="12">
    <source>
        <dbReference type="ARBA" id="ARBA00047628"/>
    </source>
</evidence>
<dbReference type="EMBL" id="QUMO01000001">
    <property type="protein sequence ID" value="REF89330.1"/>
    <property type="molecule type" value="Genomic_DNA"/>
</dbReference>
<dbReference type="NCBIfam" id="TIGR00526">
    <property type="entry name" value="folB_dom"/>
    <property type="match status" value="1"/>
</dbReference>
<evidence type="ECO:0000256" key="4">
    <source>
        <dbReference type="ARBA" id="ARBA00005708"/>
    </source>
</evidence>
<feature type="domain" description="Dihydroneopterin aldolase/epimerase" evidence="13">
    <location>
        <begin position="258"/>
        <end position="365"/>
    </location>
</feature>
<evidence type="ECO:0000256" key="2">
    <source>
        <dbReference type="ARBA" id="ARBA00003810"/>
    </source>
</evidence>
<dbReference type="OrthoDB" id="7580479at2"/>